<dbReference type="Gene3D" id="1.10.357.10">
    <property type="entry name" value="Tetracycline Repressor, domain 2"/>
    <property type="match status" value="1"/>
</dbReference>
<protein>
    <submittedName>
        <fullName evidence="6">TetR family transcriptional regulator</fullName>
    </submittedName>
</protein>
<gene>
    <name evidence="6" type="ORF">V6575_17390</name>
</gene>
<keyword evidence="2 4" id="KW-0238">DNA-binding</keyword>
<dbReference type="SUPFAM" id="SSF46689">
    <property type="entry name" value="Homeodomain-like"/>
    <property type="match status" value="1"/>
</dbReference>
<dbReference type="SUPFAM" id="SSF48498">
    <property type="entry name" value="Tetracyclin repressor-like, C-terminal domain"/>
    <property type="match status" value="1"/>
</dbReference>
<evidence type="ECO:0000259" key="5">
    <source>
        <dbReference type="PROSITE" id="PS50977"/>
    </source>
</evidence>
<dbReference type="RefSeq" id="WP_340276135.1">
    <property type="nucleotide sequence ID" value="NZ_JBAKIA010000013.1"/>
</dbReference>
<dbReference type="PROSITE" id="PS50977">
    <property type="entry name" value="HTH_TETR_2"/>
    <property type="match status" value="1"/>
</dbReference>
<organism evidence="6 7">
    <name type="scientific">Roseibium algae</name>
    <dbReference type="NCBI Taxonomy" id="3123038"/>
    <lineage>
        <taxon>Bacteria</taxon>
        <taxon>Pseudomonadati</taxon>
        <taxon>Pseudomonadota</taxon>
        <taxon>Alphaproteobacteria</taxon>
        <taxon>Hyphomicrobiales</taxon>
        <taxon>Stappiaceae</taxon>
        <taxon>Roseibium</taxon>
    </lineage>
</organism>
<accession>A0ABU8TNZ4</accession>
<dbReference type="InterPro" id="IPR036271">
    <property type="entry name" value="Tet_transcr_reg_TetR-rel_C_sf"/>
</dbReference>
<evidence type="ECO:0000313" key="7">
    <source>
        <dbReference type="Proteomes" id="UP001385499"/>
    </source>
</evidence>
<keyword evidence="1" id="KW-0805">Transcription regulation</keyword>
<proteinExistence type="predicted"/>
<dbReference type="InterPro" id="IPR050109">
    <property type="entry name" value="HTH-type_TetR-like_transc_reg"/>
</dbReference>
<keyword evidence="3" id="KW-0804">Transcription</keyword>
<dbReference type="PANTHER" id="PTHR30055">
    <property type="entry name" value="HTH-TYPE TRANSCRIPTIONAL REGULATOR RUTR"/>
    <property type="match status" value="1"/>
</dbReference>
<dbReference type="InterPro" id="IPR041678">
    <property type="entry name" value="TetR_C_16"/>
</dbReference>
<evidence type="ECO:0000313" key="6">
    <source>
        <dbReference type="EMBL" id="MEJ8475870.1"/>
    </source>
</evidence>
<dbReference type="Proteomes" id="UP001385499">
    <property type="component" value="Unassembled WGS sequence"/>
</dbReference>
<comment type="caution">
    <text evidence="6">The sequence shown here is derived from an EMBL/GenBank/DDBJ whole genome shotgun (WGS) entry which is preliminary data.</text>
</comment>
<dbReference type="EMBL" id="JBAKIA010000013">
    <property type="protein sequence ID" value="MEJ8475870.1"/>
    <property type="molecule type" value="Genomic_DNA"/>
</dbReference>
<name>A0ABU8TNZ4_9HYPH</name>
<evidence type="ECO:0000256" key="3">
    <source>
        <dbReference type="ARBA" id="ARBA00023163"/>
    </source>
</evidence>
<dbReference type="PANTHER" id="PTHR30055:SF234">
    <property type="entry name" value="HTH-TYPE TRANSCRIPTIONAL REGULATOR BETI"/>
    <property type="match status" value="1"/>
</dbReference>
<feature type="DNA-binding region" description="H-T-H motif" evidence="4">
    <location>
        <begin position="28"/>
        <end position="47"/>
    </location>
</feature>
<evidence type="ECO:0000256" key="4">
    <source>
        <dbReference type="PROSITE-ProRule" id="PRU00335"/>
    </source>
</evidence>
<evidence type="ECO:0000256" key="2">
    <source>
        <dbReference type="ARBA" id="ARBA00023125"/>
    </source>
</evidence>
<evidence type="ECO:0000256" key="1">
    <source>
        <dbReference type="ARBA" id="ARBA00023015"/>
    </source>
</evidence>
<reference evidence="6 7" key="1">
    <citation type="submission" date="2024-02" db="EMBL/GenBank/DDBJ databases">
        <title>Roseibium algae sp. nov., isolated from marine alga (Grateloupia sp.), showing potential in myo-inositol conversion.</title>
        <authorList>
            <person name="Wang Y."/>
        </authorList>
    </citation>
    <scope>NUCLEOTIDE SEQUENCE [LARGE SCALE GENOMIC DNA]</scope>
    <source>
        <strain evidence="6 7">H3510</strain>
    </source>
</reference>
<keyword evidence="7" id="KW-1185">Reference proteome</keyword>
<sequence>MGNADITRDKLIAAATQTFWEQGYSNTSLRRIALAASVDVALISRYFGGKLGLFKATLTTAFEWPELVSPDNDPIEVVINKYANPASDAHQTSVIRMIVMNANDPQVGELVRQTLRDTLLDPLEARMGGPKASERLAMFIAVVIGASMVRQSLQLPGMATAEPDLYARQLRHLIEAALNFREDPADL</sequence>
<feature type="domain" description="HTH tetR-type" evidence="5">
    <location>
        <begin position="5"/>
        <end position="65"/>
    </location>
</feature>
<dbReference type="InterPro" id="IPR001647">
    <property type="entry name" value="HTH_TetR"/>
</dbReference>
<dbReference type="InterPro" id="IPR009057">
    <property type="entry name" value="Homeodomain-like_sf"/>
</dbReference>
<dbReference type="Pfam" id="PF17920">
    <property type="entry name" value="TetR_C_16"/>
    <property type="match status" value="1"/>
</dbReference>
<dbReference type="Pfam" id="PF00440">
    <property type="entry name" value="TetR_N"/>
    <property type="match status" value="1"/>
</dbReference>